<dbReference type="InterPro" id="IPR009081">
    <property type="entry name" value="PP-bd_ACP"/>
</dbReference>
<protein>
    <submittedName>
        <fullName evidence="2">Acyl carrier protein</fullName>
    </submittedName>
</protein>
<sequence length="77" mass="8652">MNVSEKVISIIAERLSVEKSEITEETAIGDFPKWDSLGHLTIIAGIEDEFGFKFDPEVLMDLEDVGDILEAVEERIK</sequence>
<gene>
    <name evidence="2" type="ORF">KDU71_17640</name>
</gene>
<reference evidence="2" key="1">
    <citation type="journal article" date="2018" name="Int. J. Syst. Evol. Microbiol.">
        <title>Carboxylicivirga sediminis sp. nov., isolated from coastal sediment.</title>
        <authorList>
            <person name="Wang F.Q."/>
            <person name="Ren L.H."/>
            <person name="Zou R.J."/>
            <person name="Sun Y.Z."/>
            <person name="Liu X.J."/>
            <person name="Jiang F."/>
            <person name="Liu L.J."/>
        </authorList>
    </citation>
    <scope>NUCLEOTIDE SEQUENCE</scope>
    <source>
        <strain evidence="2">JR1</strain>
    </source>
</reference>
<feature type="domain" description="Carrier" evidence="1">
    <location>
        <begin position="1"/>
        <end position="76"/>
    </location>
</feature>
<comment type="caution">
    <text evidence="2">The sequence shown here is derived from an EMBL/GenBank/DDBJ whole genome shotgun (WGS) entry which is preliminary data.</text>
</comment>
<dbReference type="InterPro" id="IPR036736">
    <property type="entry name" value="ACP-like_sf"/>
</dbReference>
<dbReference type="Proteomes" id="UP000679220">
    <property type="component" value="Unassembled WGS sequence"/>
</dbReference>
<dbReference type="EMBL" id="JAGTAR010000031">
    <property type="protein sequence ID" value="MBR8537395.1"/>
    <property type="molecule type" value="Genomic_DNA"/>
</dbReference>
<dbReference type="AlphaFoldDB" id="A0A941F982"/>
<organism evidence="2 3">
    <name type="scientific">Carboxylicivirga sediminis</name>
    <dbReference type="NCBI Taxonomy" id="2006564"/>
    <lineage>
        <taxon>Bacteria</taxon>
        <taxon>Pseudomonadati</taxon>
        <taxon>Bacteroidota</taxon>
        <taxon>Bacteroidia</taxon>
        <taxon>Marinilabiliales</taxon>
        <taxon>Marinilabiliaceae</taxon>
        <taxon>Carboxylicivirga</taxon>
    </lineage>
</organism>
<accession>A0A941F982</accession>
<proteinExistence type="predicted"/>
<dbReference type="Pfam" id="PF00550">
    <property type="entry name" value="PP-binding"/>
    <property type="match status" value="1"/>
</dbReference>
<evidence type="ECO:0000259" key="1">
    <source>
        <dbReference type="PROSITE" id="PS50075"/>
    </source>
</evidence>
<dbReference type="SUPFAM" id="SSF47336">
    <property type="entry name" value="ACP-like"/>
    <property type="match status" value="1"/>
</dbReference>
<evidence type="ECO:0000313" key="2">
    <source>
        <dbReference type="EMBL" id="MBR8537395.1"/>
    </source>
</evidence>
<dbReference type="RefSeq" id="WP_212192419.1">
    <property type="nucleotide sequence ID" value="NZ_JAGTAR010000031.1"/>
</dbReference>
<dbReference type="Gene3D" id="1.10.1200.10">
    <property type="entry name" value="ACP-like"/>
    <property type="match status" value="1"/>
</dbReference>
<reference evidence="2" key="2">
    <citation type="submission" date="2021-04" db="EMBL/GenBank/DDBJ databases">
        <authorList>
            <person name="Zhang T."/>
            <person name="Zhang Y."/>
            <person name="Lu D."/>
            <person name="Zuo D."/>
            <person name="Du Z."/>
        </authorList>
    </citation>
    <scope>NUCLEOTIDE SEQUENCE</scope>
    <source>
        <strain evidence="2">JR1</strain>
    </source>
</reference>
<keyword evidence="3" id="KW-1185">Reference proteome</keyword>
<evidence type="ECO:0000313" key="3">
    <source>
        <dbReference type="Proteomes" id="UP000679220"/>
    </source>
</evidence>
<name>A0A941F982_9BACT</name>
<dbReference type="PROSITE" id="PS50075">
    <property type="entry name" value="CARRIER"/>
    <property type="match status" value="1"/>
</dbReference>